<reference evidence="2" key="1">
    <citation type="journal article" date="2020" name="Nature">
        <title>Giant virus diversity and host interactions through global metagenomics.</title>
        <authorList>
            <person name="Schulz F."/>
            <person name="Roux S."/>
            <person name="Paez-Espino D."/>
            <person name="Jungbluth S."/>
            <person name="Walsh D.A."/>
            <person name="Denef V.J."/>
            <person name="McMahon K.D."/>
            <person name="Konstantinidis K.T."/>
            <person name="Eloe-Fadrosh E.A."/>
            <person name="Kyrpides N.C."/>
            <person name="Woyke T."/>
        </authorList>
    </citation>
    <scope>NUCLEOTIDE SEQUENCE</scope>
    <source>
        <strain evidence="2">GVMAG-M-3300023174-111</strain>
    </source>
</reference>
<proteinExistence type="predicted"/>
<feature type="transmembrane region" description="Helical" evidence="1">
    <location>
        <begin position="7"/>
        <end position="24"/>
    </location>
</feature>
<keyword evidence="1" id="KW-1133">Transmembrane helix</keyword>
<dbReference type="EMBL" id="MN739530">
    <property type="protein sequence ID" value="QHT10959.1"/>
    <property type="molecule type" value="Genomic_DNA"/>
</dbReference>
<keyword evidence="1" id="KW-0472">Membrane</keyword>
<name>A0A6C0D4X9_9ZZZZ</name>
<dbReference type="AlphaFoldDB" id="A0A6C0D4X9"/>
<sequence>MNRIQTFVTLFFITAFIAGIYVTLNGGFSEGFEQGHGPEASSSCPNLLIQKGNVLLLYNTNAPIVDGVNPIPFFNLDEYINYVDVQRKQGKTCPVLFLQQENNAQGQDVLRMRPSPFDLQGGLQAMNPLDQMSHPVPVLDASRENKPYNENNYAGFDPQGQYVGIYTNLDQIHNSTKQNSISDNPMDPNWAGIGYTQQMIDSGKYADNNITRPVVGKSANTAFYPGLPAPTKGPIDIL</sequence>
<keyword evidence="1" id="KW-0812">Transmembrane</keyword>
<protein>
    <submittedName>
        <fullName evidence="2">Uncharacterized protein</fullName>
    </submittedName>
</protein>
<evidence type="ECO:0000256" key="1">
    <source>
        <dbReference type="SAM" id="Phobius"/>
    </source>
</evidence>
<evidence type="ECO:0000313" key="2">
    <source>
        <dbReference type="EMBL" id="QHT10959.1"/>
    </source>
</evidence>
<accession>A0A6C0D4X9</accession>
<organism evidence="2">
    <name type="scientific">viral metagenome</name>
    <dbReference type="NCBI Taxonomy" id="1070528"/>
    <lineage>
        <taxon>unclassified sequences</taxon>
        <taxon>metagenomes</taxon>
        <taxon>organismal metagenomes</taxon>
    </lineage>
</organism>